<reference evidence="1" key="1">
    <citation type="submission" date="2018-05" db="EMBL/GenBank/DDBJ databases">
        <authorList>
            <person name="Lanie J.A."/>
            <person name="Ng W.-L."/>
            <person name="Kazmierczak K.M."/>
            <person name="Andrzejewski T.M."/>
            <person name="Davidsen T.M."/>
            <person name="Wayne K.J."/>
            <person name="Tettelin H."/>
            <person name="Glass J.I."/>
            <person name="Rusch D."/>
            <person name="Podicherti R."/>
            <person name="Tsui H.-C.T."/>
            <person name="Winkler M.E."/>
        </authorList>
    </citation>
    <scope>NUCLEOTIDE SEQUENCE</scope>
</reference>
<dbReference type="AlphaFoldDB" id="A0A382AHE7"/>
<dbReference type="InterPro" id="IPR038595">
    <property type="entry name" value="LOR_sf"/>
</dbReference>
<evidence type="ECO:0000313" key="1">
    <source>
        <dbReference type="EMBL" id="SVB00552.1"/>
    </source>
</evidence>
<organism evidence="1">
    <name type="scientific">marine metagenome</name>
    <dbReference type="NCBI Taxonomy" id="408172"/>
    <lineage>
        <taxon>unclassified sequences</taxon>
        <taxon>metagenomes</taxon>
        <taxon>ecological metagenomes</taxon>
    </lineage>
</organism>
<accession>A0A382AHE7</accession>
<proteinExistence type="predicted"/>
<dbReference type="Gene3D" id="2.20.28.160">
    <property type="match status" value="1"/>
</dbReference>
<name>A0A382AHE7_9ZZZZ</name>
<protein>
    <submittedName>
        <fullName evidence="1">Uncharacterized protein</fullName>
    </submittedName>
</protein>
<sequence length="243" mass="27058">MKIPCTNCNQHLEIPEELAGQTIECPACNTSLAVPAQVQESAPQAASGENYPIELNFKKIALAKQAMLTDSNGNSIAYARQKVLKLKEELEVFEDKTKAKRICTIKANKVIDFSAAYHFYTGNEQCFGSVQRKGLLSIWKATYLVDDASGNHYASIKEENPFAKVVDSLLGGLPFVGFVCNYIFNSSYIVNSKDGTELFRLTKVPSFWGALFKIDKLAEVTPDEEIRCMMSLLMMIFLEKSRG</sequence>
<gene>
    <name evidence="1" type="ORF">METZ01_LOCUS153406</name>
</gene>
<dbReference type="EMBL" id="UINC01025277">
    <property type="protein sequence ID" value="SVB00552.1"/>
    <property type="molecule type" value="Genomic_DNA"/>
</dbReference>
<dbReference type="Gene3D" id="2.40.160.200">
    <property type="entry name" value="LURP1-related"/>
    <property type="match status" value="1"/>
</dbReference>